<dbReference type="Proteomes" id="UP000738402">
    <property type="component" value="Unassembled WGS sequence"/>
</dbReference>
<protein>
    <submittedName>
        <fullName evidence="1">Uncharacterized protein</fullName>
    </submittedName>
</protein>
<dbReference type="AlphaFoldDB" id="A0AAN6D3Q3"/>
<gene>
    <name evidence="1" type="ORF">KL933_003953</name>
</gene>
<proteinExistence type="predicted"/>
<evidence type="ECO:0000313" key="1">
    <source>
        <dbReference type="EMBL" id="KAG7725905.1"/>
    </source>
</evidence>
<name>A0AAN6D3Q3_9ASCO</name>
<sequence>MIEQLEHESLAELVADILERDVAQLKTYSRVRYVCVQLFRLHTVAALLARLQFEPCTSVVLHGLWEQLSVVYSEILTTPEPSYVSEFSEYKVSIVVLVLYKLQVLSERKGVFLSDGAAVVQRLGAIFVSKNDTLDDVKRFREHNLVSVEQLASQFGMKFSRKATAGSGTGSAAG</sequence>
<accession>A0AAN6D3Q3</accession>
<comment type="caution">
    <text evidence="1">The sequence shown here is derived from an EMBL/GenBank/DDBJ whole genome shotgun (WGS) entry which is preliminary data.</text>
</comment>
<reference evidence="1" key="1">
    <citation type="journal article" date="2021" name="G3 (Bethesda)">
        <title>Genomic diversity, chromosomal rearrangements, and interspecies hybridization in the ogataea polymorpha species complex.</title>
        <authorList>
            <person name="Hanson S.J."/>
            <person name="Cinneide E.O."/>
            <person name="Salzberg L.I."/>
            <person name="Wolfe K.H."/>
            <person name="McGowan J."/>
            <person name="Fitzpatrick D.A."/>
            <person name="Matlin K."/>
        </authorList>
    </citation>
    <scope>NUCLEOTIDE SEQUENCE</scope>
    <source>
        <strain evidence="1">83-405-1</strain>
    </source>
</reference>
<organism evidence="1 2">
    <name type="scientific">Ogataea haglerorum</name>
    <dbReference type="NCBI Taxonomy" id="1937702"/>
    <lineage>
        <taxon>Eukaryota</taxon>
        <taxon>Fungi</taxon>
        <taxon>Dikarya</taxon>
        <taxon>Ascomycota</taxon>
        <taxon>Saccharomycotina</taxon>
        <taxon>Pichiomycetes</taxon>
        <taxon>Pichiales</taxon>
        <taxon>Pichiaceae</taxon>
        <taxon>Ogataea</taxon>
    </lineage>
</organism>
<evidence type="ECO:0000313" key="2">
    <source>
        <dbReference type="Proteomes" id="UP000738402"/>
    </source>
</evidence>
<dbReference type="EMBL" id="JAHLUH010000011">
    <property type="protein sequence ID" value="KAG7725905.1"/>
    <property type="molecule type" value="Genomic_DNA"/>
</dbReference>